<dbReference type="SMART" id="SM00517">
    <property type="entry name" value="PolyA"/>
    <property type="match status" value="1"/>
</dbReference>
<keyword evidence="3" id="KW-1185">Reference proteome</keyword>
<accession>A0A2P6TVY3</accession>
<reference evidence="2 3" key="1">
    <citation type="journal article" date="2018" name="Plant J.">
        <title>Genome sequences of Chlorella sorokiniana UTEX 1602 and Micractinium conductrix SAG 241.80: implications to maltose excretion by a green alga.</title>
        <authorList>
            <person name="Arriola M.B."/>
            <person name="Velmurugan N."/>
            <person name="Zhang Y."/>
            <person name="Plunkett M.H."/>
            <person name="Hondzo H."/>
            <person name="Barney B.M."/>
        </authorList>
    </citation>
    <scope>NUCLEOTIDE SEQUENCE [LARGE SCALE GENOMIC DNA]</scope>
    <source>
        <strain evidence="3">UTEX 1602</strain>
    </source>
</reference>
<evidence type="ECO:0000313" key="3">
    <source>
        <dbReference type="Proteomes" id="UP000239899"/>
    </source>
</evidence>
<dbReference type="EMBL" id="LHPG02000005">
    <property type="protein sequence ID" value="PRW58229.1"/>
    <property type="molecule type" value="Genomic_DNA"/>
</dbReference>
<organism evidence="2 3">
    <name type="scientific">Chlorella sorokiniana</name>
    <name type="common">Freshwater green alga</name>
    <dbReference type="NCBI Taxonomy" id="3076"/>
    <lineage>
        <taxon>Eukaryota</taxon>
        <taxon>Viridiplantae</taxon>
        <taxon>Chlorophyta</taxon>
        <taxon>core chlorophytes</taxon>
        <taxon>Trebouxiophyceae</taxon>
        <taxon>Chlorellales</taxon>
        <taxon>Chlorellaceae</taxon>
        <taxon>Chlorella clade</taxon>
        <taxon>Chlorella</taxon>
    </lineage>
</organism>
<sequence>MDAQQQGDGAPAQPLTAEMLAALLKAGRGLWDALRHSTLSYRWRADLRSTVLPIVQRIQPDLAGPITEKVTGGSLQTCLETVLDQDAFLAAISKALQPGLRYTAVPPVAEEEEEEEGPLTLEALNRMPPEVQKQQIGERLFPLVSAVQPDLAGKITGMMLEIDNPELVELLAEPIKVVLKVAEATHVLLMHNAVPAGAKLKGFDASVEQFSPAAKRPLVCESWVLAGMPHEERPAFMERRLFAAVAQLQPLAPWLIMAALKAALNFEHCFSLRMLADQAQAALRYLDQPLELAAKVNHISAAGTLAGFYREKLLAGQALRSEAEVLEAAALMLPEGNSMPWSPASHCRFPPACRSAAQALLLSKRRARALVAAVASAAAAAREAAAAAAGSNGAEGEGAAAAGGISPRELPHAVPAAVAALDSLPDELVQPILRMAAHPLDAWYSEHV</sequence>
<dbReference type="Proteomes" id="UP000239899">
    <property type="component" value="Unassembled WGS sequence"/>
</dbReference>
<gene>
    <name evidence="2" type="ORF">C2E21_3142</name>
</gene>
<dbReference type="InterPro" id="IPR036053">
    <property type="entry name" value="PABP-dom"/>
</dbReference>
<protein>
    <recommendedName>
        <fullName evidence="1">PABC domain-containing protein</fullName>
    </recommendedName>
</protein>
<dbReference type="STRING" id="3076.A0A2P6TVY3"/>
<proteinExistence type="predicted"/>
<dbReference type="SUPFAM" id="SSF63570">
    <property type="entry name" value="PABC (PABP) domain"/>
    <property type="match status" value="1"/>
</dbReference>
<evidence type="ECO:0000259" key="1">
    <source>
        <dbReference type="PROSITE" id="PS51309"/>
    </source>
</evidence>
<feature type="domain" description="PABC" evidence="1">
    <location>
        <begin position="116"/>
        <end position="193"/>
    </location>
</feature>
<dbReference type="Pfam" id="PF00658">
    <property type="entry name" value="MLLE"/>
    <property type="match status" value="1"/>
</dbReference>
<dbReference type="AlphaFoldDB" id="A0A2P6TVY3"/>
<dbReference type="GO" id="GO:0003723">
    <property type="term" value="F:RNA binding"/>
    <property type="evidence" value="ECO:0007669"/>
    <property type="project" value="InterPro"/>
</dbReference>
<dbReference type="Gene3D" id="1.10.1900.10">
    <property type="entry name" value="c-terminal domain of poly(a) binding protein"/>
    <property type="match status" value="1"/>
</dbReference>
<dbReference type="OrthoDB" id="19742at2759"/>
<dbReference type="PROSITE" id="PS51309">
    <property type="entry name" value="PABC"/>
    <property type="match status" value="1"/>
</dbReference>
<comment type="caution">
    <text evidence="2">The sequence shown here is derived from an EMBL/GenBank/DDBJ whole genome shotgun (WGS) entry which is preliminary data.</text>
</comment>
<dbReference type="InterPro" id="IPR002004">
    <property type="entry name" value="PABP_HYD_C"/>
</dbReference>
<name>A0A2P6TVY3_CHLSO</name>
<evidence type="ECO:0000313" key="2">
    <source>
        <dbReference type="EMBL" id="PRW58229.1"/>
    </source>
</evidence>